<comment type="caution">
    <text evidence="1">The sequence shown here is derived from an EMBL/GenBank/DDBJ whole genome shotgun (WGS) entry which is preliminary data.</text>
</comment>
<evidence type="ECO:0000313" key="2">
    <source>
        <dbReference type="Proteomes" id="UP000887104"/>
    </source>
</evidence>
<organism evidence="1 2">
    <name type="scientific">Shewanella sairae</name>
    <dbReference type="NCBI Taxonomy" id="190310"/>
    <lineage>
        <taxon>Bacteria</taxon>
        <taxon>Pseudomonadati</taxon>
        <taxon>Pseudomonadota</taxon>
        <taxon>Gammaproteobacteria</taxon>
        <taxon>Alteromonadales</taxon>
        <taxon>Shewanellaceae</taxon>
        <taxon>Shewanella</taxon>
    </lineage>
</organism>
<proteinExistence type="predicted"/>
<protein>
    <recommendedName>
        <fullName evidence="3">DUF3275 family protein</fullName>
    </recommendedName>
</protein>
<keyword evidence="2" id="KW-1185">Reference proteome</keyword>
<dbReference type="Proteomes" id="UP000887104">
    <property type="component" value="Unassembled WGS sequence"/>
</dbReference>
<sequence length="189" mass="21468">MIQVPGTLTVKTIHGRFGAFNVAQLDLDVGRFTVKDALLEEYSEGVYQGTFAVKRIFAGSYQSGNRFTIETRAELSQIWLDYDVSYVEVDESTNIESFTPEPETDLEVATIRTEEVLQSPPPIAVSGDDDIGPTLFGELWPLGKAIRLDCTNRQQMRAQITYLKEKRHNGQPLWEFKSQDKTWVKLFDV</sequence>
<dbReference type="Pfam" id="PF11679">
    <property type="entry name" value="DUF3275"/>
    <property type="match status" value="2"/>
</dbReference>
<evidence type="ECO:0008006" key="3">
    <source>
        <dbReference type="Google" id="ProtNLM"/>
    </source>
</evidence>
<name>A0ABQ4P5R1_9GAMM</name>
<evidence type="ECO:0000313" key="1">
    <source>
        <dbReference type="EMBL" id="GIU42812.1"/>
    </source>
</evidence>
<reference evidence="1" key="1">
    <citation type="submission" date="2021-05" db="EMBL/GenBank/DDBJ databases">
        <title>Molecular characterization for Shewanella algae harboring chromosomal blaOXA-55-like strains isolated from clinical and environment sample.</title>
        <authorList>
            <person name="Ohama Y."/>
            <person name="Aoki K."/>
            <person name="Harada S."/>
            <person name="Moriya K."/>
            <person name="Ishii Y."/>
            <person name="Tateda K."/>
        </authorList>
    </citation>
    <scope>NUCLEOTIDE SEQUENCE</scope>
    <source>
        <strain evidence="1">JCM 11563</strain>
    </source>
</reference>
<accession>A0ABQ4P5R1</accession>
<gene>
    <name evidence="1" type="ORF">TUM4438_10240</name>
</gene>
<dbReference type="RefSeq" id="WP_220780111.1">
    <property type="nucleotide sequence ID" value="NZ_BPEY01000012.1"/>
</dbReference>
<dbReference type="InterPro" id="IPR021693">
    <property type="entry name" value="DUF3275"/>
</dbReference>
<dbReference type="EMBL" id="BPEY01000012">
    <property type="protein sequence ID" value="GIU42812.1"/>
    <property type="molecule type" value="Genomic_DNA"/>
</dbReference>